<dbReference type="AlphaFoldDB" id="E9HS38"/>
<dbReference type="PhylomeDB" id="E9HS38"/>
<dbReference type="HOGENOM" id="CLU_1827243_0_0_1"/>
<feature type="transmembrane region" description="Helical" evidence="1">
    <location>
        <begin position="98"/>
        <end position="121"/>
    </location>
</feature>
<gene>
    <name evidence="2" type="ORF">DAPPUDRAFT_333179</name>
</gene>
<dbReference type="KEGG" id="dpx:DAPPUDRAFT_333179"/>
<keyword evidence="3" id="KW-1185">Reference proteome</keyword>
<proteinExistence type="predicted"/>
<dbReference type="GO" id="GO:0016020">
    <property type="term" value="C:membrane"/>
    <property type="evidence" value="ECO:0000318"/>
    <property type="project" value="GO_Central"/>
</dbReference>
<protein>
    <submittedName>
        <fullName evidence="2">Uncharacterized protein</fullName>
    </submittedName>
</protein>
<dbReference type="OMA" id="FAFWVMS"/>
<keyword evidence="1" id="KW-0472">Membrane</keyword>
<dbReference type="EMBL" id="GL732744">
    <property type="protein sequence ID" value="EFX65454.1"/>
    <property type="molecule type" value="Genomic_DNA"/>
</dbReference>
<reference evidence="2 3" key="1">
    <citation type="journal article" date="2011" name="Science">
        <title>The ecoresponsive genome of Daphnia pulex.</title>
        <authorList>
            <person name="Colbourne J.K."/>
            <person name="Pfrender M.E."/>
            <person name="Gilbert D."/>
            <person name="Thomas W.K."/>
            <person name="Tucker A."/>
            <person name="Oakley T.H."/>
            <person name="Tokishita S."/>
            <person name="Aerts A."/>
            <person name="Arnold G.J."/>
            <person name="Basu M.K."/>
            <person name="Bauer D.J."/>
            <person name="Caceres C.E."/>
            <person name="Carmel L."/>
            <person name="Casola C."/>
            <person name="Choi J.H."/>
            <person name="Detter J.C."/>
            <person name="Dong Q."/>
            <person name="Dusheyko S."/>
            <person name="Eads B.D."/>
            <person name="Frohlich T."/>
            <person name="Geiler-Samerotte K.A."/>
            <person name="Gerlach D."/>
            <person name="Hatcher P."/>
            <person name="Jogdeo S."/>
            <person name="Krijgsveld J."/>
            <person name="Kriventseva E.V."/>
            <person name="Kultz D."/>
            <person name="Laforsch C."/>
            <person name="Lindquist E."/>
            <person name="Lopez J."/>
            <person name="Manak J.R."/>
            <person name="Muller J."/>
            <person name="Pangilinan J."/>
            <person name="Patwardhan R.P."/>
            <person name="Pitluck S."/>
            <person name="Pritham E.J."/>
            <person name="Rechtsteiner A."/>
            <person name="Rho M."/>
            <person name="Rogozin I.B."/>
            <person name="Sakarya O."/>
            <person name="Salamov A."/>
            <person name="Schaack S."/>
            <person name="Shapiro H."/>
            <person name="Shiga Y."/>
            <person name="Skalitzky C."/>
            <person name="Smith Z."/>
            <person name="Souvorov A."/>
            <person name="Sung W."/>
            <person name="Tang Z."/>
            <person name="Tsuchiya D."/>
            <person name="Tu H."/>
            <person name="Vos H."/>
            <person name="Wang M."/>
            <person name="Wolf Y.I."/>
            <person name="Yamagata H."/>
            <person name="Yamada T."/>
            <person name="Ye Y."/>
            <person name="Shaw J.R."/>
            <person name="Andrews J."/>
            <person name="Crease T.J."/>
            <person name="Tang H."/>
            <person name="Lucas S.M."/>
            <person name="Robertson H.M."/>
            <person name="Bork P."/>
            <person name="Koonin E.V."/>
            <person name="Zdobnov E.M."/>
            <person name="Grigoriev I.V."/>
            <person name="Lynch M."/>
            <person name="Boore J.L."/>
        </authorList>
    </citation>
    <scope>NUCLEOTIDE SEQUENCE [LARGE SCALE GENOMIC DNA]</scope>
</reference>
<dbReference type="OrthoDB" id="6481667at2759"/>
<dbReference type="eggNOG" id="KOG4788">
    <property type="taxonomic scope" value="Eukaryota"/>
</dbReference>
<feature type="transmembrane region" description="Helical" evidence="1">
    <location>
        <begin position="68"/>
        <end position="86"/>
    </location>
</feature>
<dbReference type="InParanoid" id="E9HS38"/>
<evidence type="ECO:0000313" key="3">
    <source>
        <dbReference type="Proteomes" id="UP000000305"/>
    </source>
</evidence>
<organism evidence="2 3">
    <name type="scientific">Daphnia pulex</name>
    <name type="common">Water flea</name>
    <dbReference type="NCBI Taxonomy" id="6669"/>
    <lineage>
        <taxon>Eukaryota</taxon>
        <taxon>Metazoa</taxon>
        <taxon>Ecdysozoa</taxon>
        <taxon>Arthropoda</taxon>
        <taxon>Crustacea</taxon>
        <taxon>Branchiopoda</taxon>
        <taxon>Diplostraca</taxon>
        <taxon>Cladocera</taxon>
        <taxon>Anomopoda</taxon>
        <taxon>Daphniidae</taxon>
        <taxon>Daphnia</taxon>
    </lineage>
</organism>
<keyword evidence="1" id="KW-0812">Transmembrane</keyword>
<name>E9HS38_DAPPU</name>
<dbReference type="Proteomes" id="UP000000305">
    <property type="component" value="Unassembled WGS sequence"/>
</dbReference>
<dbReference type="FunCoup" id="E9HS38">
    <property type="interactions" value="1"/>
</dbReference>
<accession>E9HS38</accession>
<keyword evidence="1" id="KW-1133">Transmembrane helix</keyword>
<evidence type="ECO:0000256" key="1">
    <source>
        <dbReference type="SAM" id="Phobius"/>
    </source>
</evidence>
<evidence type="ECO:0000313" key="2">
    <source>
        <dbReference type="EMBL" id="EFX65454.1"/>
    </source>
</evidence>
<sequence length="141" mass="15802">MWESHFETIAPKTVDDLKSPRFRCSTGWRTEGNMSHVTVTQTTKNVTTTSAILLNTGYLKTTSGILKILQLILGCVIVRLVAHYFVRSNPYYFTAELFLLLIATTCLIRTTCLLISCLLSISTATIIAKTRFELVYNGIAF</sequence>